<name>A0AAD9R8F0_9HYME</name>
<dbReference type="Proteomes" id="UP001258017">
    <property type="component" value="Unassembled WGS sequence"/>
</dbReference>
<evidence type="ECO:0000256" key="9">
    <source>
        <dbReference type="ARBA" id="ARBA00023224"/>
    </source>
</evidence>
<feature type="transmembrane region" description="Helical" evidence="10">
    <location>
        <begin position="52"/>
        <end position="74"/>
    </location>
</feature>
<keyword evidence="7 10" id="KW-0472">Membrane</keyword>
<dbReference type="EMBL" id="JAIFRP010004522">
    <property type="protein sequence ID" value="KAK2574929.1"/>
    <property type="molecule type" value="Genomic_DNA"/>
</dbReference>
<keyword evidence="8" id="KW-0675">Receptor</keyword>
<keyword evidence="6 10" id="KW-1133">Transmembrane helix</keyword>
<dbReference type="InterPro" id="IPR004117">
    <property type="entry name" value="7tm6_olfct_rcpt"/>
</dbReference>
<proteinExistence type="predicted"/>
<organism evidence="11 12">
    <name type="scientific">Odynerus spinipes</name>
    <dbReference type="NCBI Taxonomy" id="1348599"/>
    <lineage>
        <taxon>Eukaryota</taxon>
        <taxon>Metazoa</taxon>
        <taxon>Ecdysozoa</taxon>
        <taxon>Arthropoda</taxon>
        <taxon>Hexapoda</taxon>
        <taxon>Insecta</taxon>
        <taxon>Pterygota</taxon>
        <taxon>Neoptera</taxon>
        <taxon>Endopterygota</taxon>
        <taxon>Hymenoptera</taxon>
        <taxon>Apocrita</taxon>
        <taxon>Aculeata</taxon>
        <taxon>Vespoidea</taxon>
        <taxon>Vespidae</taxon>
        <taxon>Eumeninae</taxon>
        <taxon>Odynerus</taxon>
    </lineage>
</organism>
<gene>
    <name evidence="11" type="ORF">KPH14_002619</name>
</gene>
<keyword evidence="12" id="KW-1185">Reference proteome</keyword>
<dbReference type="GO" id="GO:0005549">
    <property type="term" value="F:odorant binding"/>
    <property type="evidence" value="ECO:0007669"/>
    <property type="project" value="InterPro"/>
</dbReference>
<evidence type="ECO:0000256" key="2">
    <source>
        <dbReference type="ARBA" id="ARBA00022475"/>
    </source>
</evidence>
<dbReference type="AlphaFoldDB" id="A0AAD9R8F0"/>
<evidence type="ECO:0000313" key="11">
    <source>
        <dbReference type="EMBL" id="KAK2574929.1"/>
    </source>
</evidence>
<feature type="transmembrane region" description="Helical" evidence="10">
    <location>
        <begin position="20"/>
        <end position="40"/>
    </location>
</feature>
<reference evidence="11" key="1">
    <citation type="submission" date="2021-08" db="EMBL/GenBank/DDBJ databases">
        <authorList>
            <person name="Misof B."/>
            <person name="Oliver O."/>
            <person name="Podsiadlowski L."/>
            <person name="Donath A."/>
            <person name="Peters R."/>
            <person name="Mayer C."/>
            <person name="Rust J."/>
            <person name="Gunkel S."/>
            <person name="Lesny P."/>
            <person name="Martin S."/>
            <person name="Oeyen J.P."/>
            <person name="Petersen M."/>
            <person name="Panagiotis P."/>
            <person name="Wilbrandt J."/>
            <person name="Tanja T."/>
        </authorList>
    </citation>
    <scope>NUCLEOTIDE SEQUENCE</scope>
    <source>
        <strain evidence="11">GBR_01_08_01A</strain>
        <tissue evidence="11">Thorax + abdomen</tissue>
    </source>
</reference>
<evidence type="ECO:0000256" key="7">
    <source>
        <dbReference type="ARBA" id="ARBA00023136"/>
    </source>
</evidence>
<evidence type="ECO:0000256" key="4">
    <source>
        <dbReference type="ARBA" id="ARBA00022692"/>
    </source>
</evidence>
<dbReference type="GO" id="GO:0005886">
    <property type="term" value="C:plasma membrane"/>
    <property type="evidence" value="ECO:0007669"/>
    <property type="project" value="UniProtKB-SubCell"/>
</dbReference>
<evidence type="ECO:0000256" key="1">
    <source>
        <dbReference type="ARBA" id="ARBA00004651"/>
    </source>
</evidence>
<evidence type="ECO:0000313" key="12">
    <source>
        <dbReference type="Proteomes" id="UP001258017"/>
    </source>
</evidence>
<evidence type="ECO:0000256" key="6">
    <source>
        <dbReference type="ARBA" id="ARBA00022989"/>
    </source>
</evidence>
<evidence type="ECO:0000256" key="5">
    <source>
        <dbReference type="ARBA" id="ARBA00022725"/>
    </source>
</evidence>
<sequence length="99" mass="11421">MTVLKHRRLIRLAEKLEDDFNLIIFQQLFGTTLNLCISGYHALVSSKDGQNIVLITFFVYAFTVMTTLFIYCYVGECLIEESTGFGDTLYQSECNYPRD</sequence>
<dbReference type="PANTHER" id="PTHR21137:SF35">
    <property type="entry name" value="ODORANT RECEPTOR 19A-RELATED"/>
    <property type="match status" value="1"/>
</dbReference>
<keyword evidence="3" id="KW-0716">Sensory transduction</keyword>
<dbReference type="GO" id="GO:0004984">
    <property type="term" value="F:olfactory receptor activity"/>
    <property type="evidence" value="ECO:0007669"/>
    <property type="project" value="InterPro"/>
</dbReference>
<reference evidence="11" key="2">
    <citation type="journal article" date="2023" name="Commun. Biol.">
        <title>Intrasexual cuticular hydrocarbon dimorphism in a wasp sheds light on hydrocarbon biosynthesis genes in Hymenoptera.</title>
        <authorList>
            <person name="Moris V.C."/>
            <person name="Podsiadlowski L."/>
            <person name="Martin S."/>
            <person name="Oeyen J.P."/>
            <person name="Donath A."/>
            <person name="Petersen M."/>
            <person name="Wilbrandt J."/>
            <person name="Misof B."/>
            <person name="Liedtke D."/>
            <person name="Thamm M."/>
            <person name="Scheiner R."/>
            <person name="Schmitt T."/>
            <person name="Niehuis O."/>
        </authorList>
    </citation>
    <scope>NUCLEOTIDE SEQUENCE</scope>
    <source>
        <strain evidence="11">GBR_01_08_01A</strain>
    </source>
</reference>
<accession>A0AAD9R8F0</accession>
<dbReference type="Pfam" id="PF02949">
    <property type="entry name" value="7tm_6"/>
    <property type="match status" value="1"/>
</dbReference>
<comment type="subcellular location">
    <subcellularLocation>
        <location evidence="1">Cell membrane</location>
        <topology evidence="1">Multi-pass membrane protein</topology>
    </subcellularLocation>
</comment>
<dbReference type="GO" id="GO:0007165">
    <property type="term" value="P:signal transduction"/>
    <property type="evidence" value="ECO:0007669"/>
    <property type="project" value="UniProtKB-KW"/>
</dbReference>
<dbReference type="PANTHER" id="PTHR21137">
    <property type="entry name" value="ODORANT RECEPTOR"/>
    <property type="match status" value="1"/>
</dbReference>
<protein>
    <submittedName>
        <fullName evidence="11">Uncharacterized protein</fullName>
    </submittedName>
</protein>
<keyword evidence="5" id="KW-0552">Olfaction</keyword>
<evidence type="ECO:0000256" key="3">
    <source>
        <dbReference type="ARBA" id="ARBA00022606"/>
    </source>
</evidence>
<comment type="caution">
    <text evidence="11">The sequence shown here is derived from an EMBL/GenBank/DDBJ whole genome shotgun (WGS) entry which is preliminary data.</text>
</comment>
<evidence type="ECO:0000256" key="8">
    <source>
        <dbReference type="ARBA" id="ARBA00023170"/>
    </source>
</evidence>
<keyword evidence="4 10" id="KW-0812">Transmembrane</keyword>
<keyword evidence="9" id="KW-0807">Transducer</keyword>
<evidence type="ECO:0000256" key="10">
    <source>
        <dbReference type="SAM" id="Phobius"/>
    </source>
</evidence>
<keyword evidence="2" id="KW-1003">Cell membrane</keyword>